<feature type="non-terminal residue" evidence="2">
    <location>
        <position position="1"/>
    </location>
</feature>
<dbReference type="AlphaFoldDB" id="F3GRR2"/>
<dbReference type="GO" id="GO:0016740">
    <property type="term" value="F:transferase activity"/>
    <property type="evidence" value="ECO:0007669"/>
    <property type="project" value="UniProtKB-KW"/>
</dbReference>
<keyword evidence="1" id="KW-1133">Transmembrane helix</keyword>
<protein>
    <submittedName>
        <fullName evidence="2">Glycosyl transferase family protein</fullName>
    </submittedName>
</protein>
<dbReference type="HOGENOM" id="CLU_3337391_0_0_6"/>
<comment type="caution">
    <text evidence="2">The sequence shown here is derived from an EMBL/GenBank/DDBJ whole genome shotgun (WGS) entry which is preliminary data.</text>
</comment>
<accession>F3GRR2</accession>
<gene>
    <name evidence="2" type="ORF">PSYPI_48163</name>
</gene>
<dbReference type="EMBL" id="AEAI01004688">
    <property type="protein sequence ID" value="EGH49765.1"/>
    <property type="molecule type" value="Genomic_DNA"/>
</dbReference>
<keyword evidence="2" id="KW-0808">Transferase</keyword>
<organism evidence="2 3">
    <name type="scientific">Pseudomonas syringae pv. pisi str. 1704B</name>
    <dbReference type="NCBI Taxonomy" id="629263"/>
    <lineage>
        <taxon>Bacteria</taxon>
        <taxon>Pseudomonadati</taxon>
        <taxon>Pseudomonadota</taxon>
        <taxon>Gammaproteobacteria</taxon>
        <taxon>Pseudomonadales</taxon>
        <taxon>Pseudomonadaceae</taxon>
        <taxon>Pseudomonas</taxon>
        <taxon>Pseudomonas syringae</taxon>
    </lineage>
</organism>
<reference evidence="2 3" key="1">
    <citation type="journal article" date="2011" name="PLoS Pathog.">
        <title>Dynamic evolution of pathogenicity revealed by sequencing and comparative genomics of 19 Pseudomonas syringae isolates.</title>
        <authorList>
            <person name="Baltrus D.A."/>
            <person name="Nishimura M.T."/>
            <person name="Romanchuk A."/>
            <person name="Chang J.H."/>
            <person name="Mukhtar M.S."/>
            <person name="Cherkis K."/>
            <person name="Roach J."/>
            <person name="Grant S.R."/>
            <person name="Jones C.D."/>
            <person name="Dangl J.L."/>
        </authorList>
    </citation>
    <scope>NUCLEOTIDE SEQUENCE [LARGE SCALE GENOMIC DNA]</scope>
    <source>
        <strain evidence="2 3">1704B</strain>
    </source>
</reference>
<dbReference type="Proteomes" id="UP000004986">
    <property type="component" value="Unassembled WGS sequence"/>
</dbReference>
<sequence>AFTWLLFVVGIALATLSKGVLGLAMPGVVIFAWLFFES</sequence>
<feature type="non-terminal residue" evidence="2">
    <location>
        <position position="38"/>
    </location>
</feature>
<evidence type="ECO:0000313" key="2">
    <source>
        <dbReference type="EMBL" id="EGH49765.1"/>
    </source>
</evidence>
<keyword evidence="3" id="KW-1185">Reference proteome</keyword>
<name>F3GRR2_PSESJ</name>
<keyword evidence="1" id="KW-0472">Membrane</keyword>
<feature type="transmembrane region" description="Helical" evidence="1">
    <location>
        <begin position="6"/>
        <end position="36"/>
    </location>
</feature>
<evidence type="ECO:0000256" key="1">
    <source>
        <dbReference type="SAM" id="Phobius"/>
    </source>
</evidence>
<evidence type="ECO:0000313" key="3">
    <source>
        <dbReference type="Proteomes" id="UP000004986"/>
    </source>
</evidence>
<proteinExistence type="predicted"/>
<keyword evidence="1" id="KW-0812">Transmembrane</keyword>